<reference evidence="1" key="1">
    <citation type="journal article" date="2015" name="Proc. Natl. Acad. Sci. U.S.A.">
        <title>Networks of energetic and metabolic interactions define dynamics in microbial communities.</title>
        <authorList>
            <person name="Embree M."/>
            <person name="Liu J.K."/>
            <person name="Al-Bassam M.M."/>
            <person name="Zengler K."/>
        </authorList>
    </citation>
    <scope>NUCLEOTIDE SEQUENCE</scope>
</reference>
<comment type="caution">
    <text evidence="1">The sequence shown here is derived from an EMBL/GenBank/DDBJ whole genome shotgun (WGS) entry which is preliminary data.</text>
</comment>
<dbReference type="EMBL" id="LNQE01000396">
    <property type="protein sequence ID" value="KUG26859.1"/>
    <property type="molecule type" value="Genomic_DNA"/>
</dbReference>
<dbReference type="PROSITE" id="PS51257">
    <property type="entry name" value="PROKAR_LIPOPROTEIN"/>
    <property type="match status" value="1"/>
</dbReference>
<evidence type="ECO:0000313" key="1">
    <source>
        <dbReference type="EMBL" id="KUG26859.1"/>
    </source>
</evidence>
<organism evidence="1">
    <name type="scientific">hydrocarbon metagenome</name>
    <dbReference type="NCBI Taxonomy" id="938273"/>
    <lineage>
        <taxon>unclassified sequences</taxon>
        <taxon>metagenomes</taxon>
        <taxon>ecological metagenomes</taxon>
    </lineage>
</organism>
<sequence length="243" mass="26970">MKYKIILLVVITGLIFFGCSDDKKEDAAKQTTQSGMSSQTHKVTVKEVLQANAYTYILVDELGDEVWLAVTKRDNIEEGMTLYYAGAMEMTNFYSTDLDRTFESVLFVQTIGDQPLAVNPSMGMPHSNIKPQPDADISVKPVEDGITIAQLFENKKSYDGKSVKIRAKVVKVNLGIMGRNWIHIQDGTGNENNYDLTVTSNDNARVGEVVVVEGFVTLDKDFGSGYKYDMILEDSKVIPEAAM</sequence>
<accession>A0A0W8G136</accession>
<gene>
    <name evidence="1" type="ORF">ASZ90_003299</name>
</gene>
<dbReference type="AlphaFoldDB" id="A0A0W8G136"/>
<protein>
    <submittedName>
        <fullName evidence="1">Nrfj</fullName>
    </submittedName>
</protein>
<proteinExistence type="predicted"/>
<name>A0A0W8G136_9ZZZZ</name>